<protein>
    <submittedName>
        <fullName evidence="1">Uncharacterized protein</fullName>
    </submittedName>
</protein>
<name>A0A0E9XUB5_ANGAN</name>
<accession>A0A0E9XUB5</accession>
<organism evidence="1">
    <name type="scientific">Anguilla anguilla</name>
    <name type="common">European freshwater eel</name>
    <name type="synonym">Muraena anguilla</name>
    <dbReference type="NCBI Taxonomy" id="7936"/>
    <lineage>
        <taxon>Eukaryota</taxon>
        <taxon>Metazoa</taxon>
        <taxon>Chordata</taxon>
        <taxon>Craniata</taxon>
        <taxon>Vertebrata</taxon>
        <taxon>Euteleostomi</taxon>
        <taxon>Actinopterygii</taxon>
        <taxon>Neopterygii</taxon>
        <taxon>Teleostei</taxon>
        <taxon>Anguilliformes</taxon>
        <taxon>Anguillidae</taxon>
        <taxon>Anguilla</taxon>
    </lineage>
</organism>
<evidence type="ECO:0000313" key="1">
    <source>
        <dbReference type="EMBL" id="JAI05461.1"/>
    </source>
</evidence>
<proteinExistence type="predicted"/>
<sequence>MWTLRSNFQNQRGKAVWRGVIRQWQQHWDSETKGRYLYKIQNKVGTVRNSGTDRREQVIISRLFTNCYFLNIFPETQSF</sequence>
<dbReference type="AlphaFoldDB" id="A0A0E9XUB5"/>
<reference evidence="1" key="2">
    <citation type="journal article" date="2015" name="Fish Shellfish Immunol.">
        <title>Early steps in the European eel (Anguilla anguilla)-Vibrio vulnificus interaction in the gills: Role of the RtxA13 toxin.</title>
        <authorList>
            <person name="Callol A."/>
            <person name="Pajuelo D."/>
            <person name="Ebbesson L."/>
            <person name="Teles M."/>
            <person name="MacKenzie S."/>
            <person name="Amaro C."/>
        </authorList>
    </citation>
    <scope>NUCLEOTIDE SEQUENCE</scope>
</reference>
<reference evidence="1" key="1">
    <citation type="submission" date="2014-11" db="EMBL/GenBank/DDBJ databases">
        <authorList>
            <person name="Amaro Gonzalez C."/>
        </authorList>
    </citation>
    <scope>NUCLEOTIDE SEQUENCE</scope>
</reference>
<dbReference type="EMBL" id="GBXM01003117">
    <property type="protein sequence ID" value="JAI05461.1"/>
    <property type="molecule type" value="Transcribed_RNA"/>
</dbReference>